<reference evidence="2" key="2">
    <citation type="journal article" date="2021" name="PeerJ">
        <title>Extensive microbial diversity within the chicken gut microbiome revealed by metagenomics and culture.</title>
        <authorList>
            <person name="Gilroy R."/>
            <person name="Ravi A."/>
            <person name="Getino M."/>
            <person name="Pursley I."/>
            <person name="Horton D.L."/>
            <person name="Alikhan N.F."/>
            <person name="Baker D."/>
            <person name="Gharbi K."/>
            <person name="Hall N."/>
            <person name="Watson M."/>
            <person name="Adriaenssens E.M."/>
            <person name="Foster-Nyarko E."/>
            <person name="Jarju S."/>
            <person name="Secka A."/>
            <person name="Antonio M."/>
            <person name="Oren A."/>
            <person name="Chaudhuri R.R."/>
            <person name="La Ragione R."/>
            <person name="Hildebrand F."/>
            <person name="Pallen M.J."/>
        </authorList>
    </citation>
    <scope>NUCLEOTIDE SEQUENCE</scope>
    <source>
        <strain evidence="2">G3-4614</strain>
    </source>
</reference>
<dbReference type="AlphaFoldDB" id="A0A9D9E3R7"/>
<dbReference type="Proteomes" id="UP000823636">
    <property type="component" value="Unassembled WGS sequence"/>
</dbReference>
<protein>
    <submittedName>
        <fullName evidence="2">Uncharacterized protein</fullName>
    </submittedName>
</protein>
<dbReference type="EMBL" id="JADIMW010000028">
    <property type="protein sequence ID" value="MBO8437833.1"/>
    <property type="molecule type" value="Genomic_DNA"/>
</dbReference>
<feature type="chain" id="PRO_5038626085" evidence="1">
    <location>
        <begin position="21"/>
        <end position="149"/>
    </location>
</feature>
<organism evidence="2 3">
    <name type="scientific">Candidatus Caccoplasma merdipullorum</name>
    <dbReference type="NCBI Taxonomy" id="2840718"/>
    <lineage>
        <taxon>Bacteria</taxon>
        <taxon>Pseudomonadati</taxon>
        <taxon>Bacteroidota</taxon>
        <taxon>Bacteroidia</taxon>
        <taxon>Bacteroidales</taxon>
        <taxon>Bacteroidaceae</taxon>
        <taxon>Bacteroidaceae incertae sedis</taxon>
        <taxon>Candidatus Caccoplasma</taxon>
    </lineage>
</organism>
<feature type="signal peptide" evidence="1">
    <location>
        <begin position="1"/>
        <end position="20"/>
    </location>
</feature>
<evidence type="ECO:0000256" key="1">
    <source>
        <dbReference type="SAM" id="SignalP"/>
    </source>
</evidence>
<name>A0A9D9E3R7_9BACT</name>
<gene>
    <name evidence="2" type="ORF">IAC54_02900</name>
</gene>
<proteinExistence type="predicted"/>
<comment type="caution">
    <text evidence="2">The sequence shown here is derived from an EMBL/GenBank/DDBJ whole genome shotgun (WGS) entry which is preliminary data.</text>
</comment>
<accession>A0A9D9E3R7</accession>
<keyword evidence="1" id="KW-0732">Signal</keyword>
<evidence type="ECO:0000313" key="2">
    <source>
        <dbReference type="EMBL" id="MBO8437833.1"/>
    </source>
</evidence>
<evidence type="ECO:0000313" key="3">
    <source>
        <dbReference type="Proteomes" id="UP000823636"/>
    </source>
</evidence>
<reference evidence="2" key="1">
    <citation type="submission" date="2020-10" db="EMBL/GenBank/DDBJ databases">
        <authorList>
            <person name="Gilroy R."/>
        </authorList>
    </citation>
    <scope>NUCLEOTIDE SEQUENCE</scope>
    <source>
        <strain evidence="2">G3-4614</strain>
    </source>
</reference>
<sequence>MQKLFAILLSLVVSMTYVGATILSQSHHHHNGTICLKAAAMNNCCDNTAETAAHGGQPCKHDAGQNCNHEAGEDPGCTYNAATLTAAQQRTAENNVLQHYFHNAVPTAITQEQTTVEAKAKIIIPINSDSYTPPNIKTAVPLRAPPYTV</sequence>